<keyword evidence="6" id="KW-0456">Lyase</keyword>
<evidence type="ECO:0000256" key="6">
    <source>
        <dbReference type="ARBA" id="ARBA00023239"/>
    </source>
</evidence>
<feature type="domain" description="Carbohydrate kinase PfkB" evidence="9">
    <location>
        <begin position="710"/>
        <end position="794"/>
    </location>
</feature>
<dbReference type="RefSeq" id="XP_041199133.1">
    <property type="nucleotide sequence ID" value="XM_041341640.1"/>
</dbReference>
<dbReference type="PANTHER" id="PTHR42909:SF1">
    <property type="entry name" value="CARBOHYDRATE KINASE PFKB DOMAIN-CONTAINING PROTEIN"/>
    <property type="match status" value="1"/>
</dbReference>
<protein>
    <submittedName>
        <fullName evidence="10">Indigoidine synthase A-like protein</fullName>
    </submittedName>
</protein>
<organism evidence="10 11">
    <name type="scientific">Suillus subaureus</name>
    <dbReference type="NCBI Taxonomy" id="48587"/>
    <lineage>
        <taxon>Eukaryota</taxon>
        <taxon>Fungi</taxon>
        <taxon>Dikarya</taxon>
        <taxon>Basidiomycota</taxon>
        <taxon>Agaricomycotina</taxon>
        <taxon>Agaricomycetes</taxon>
        <taxon>Agaricomycetidae</taxon>
        <taxon>Boletales</taxon>
        <taxon>Suillineae</taxon>
        <taxon>Suillaceae</taxon>
        <taxon>Suillus</taxon>
    </lineage>
</organism>
<proteinExistence type="inferred from homology"/>
<keyword evidence="11" id="KW-1185">Reference proteome</keyword>
<comment type="caution">
    <text evidence="10">The sequence shown here is derived from an EMBL/GenBank/DDBJ whole genome shotgun (WGS) entry which is preliminary data.</text>
</comment>
<dbReference type="GO" id="GO:0016301">
    <property type="term" value="F:kinase activity"/>
    <property type="evidence" value="ECO:0007669"/>
    <property type="project" value="UniProtKB-KW"/>
</dbReference>
<name>A0A9P7JJ86_9AGAM</name>
<evidence type="ECO:0000256" key="1">
    <source>
        <dbReference type="ARBA" id="ARBA00022679"/>
    </source>
</evidence>
<dbReference type="Gene3D" id="3.40.1190.20">
    <property type="match status" value="1"/>
</dbReference>
<sequence length="805" mass="86290">MLRASFRGTFTNQRLVSLREASSLSAARERRAPIDVHPEVEDALAAGKPVVALESTIITHGMPYPTSLQMAQSVERIVRSTGSIPATIAVIGGRIKIGLHPAELERLADQHSTPTAVKLSRRDIATAIALKKDGGTTCCSTLIFAALAGIKVFATGGLGGVHRGGENTMDVSADLHELTRCPVGLVSAGVKSILDIRRTLEYLETLGVPVVSYAETNDFPAFYSGRSGLESPWRVNDPRTAAHILHTHWQLGMSNGALFAVPIPAEYEAVGSALQEAVEQAVRESEEQNISNLGKAVTPWLLNRVGELTQGKSLASNVALIENTALVGGQIAVEYAKLAGDRYDQDQCYPMPGIREKPDELHSASDVTSSGTTDDLKGQPLPNASLIVVGCAAVDITSQPLMDSDLGHQSTSPGKVSISLGGVGRNIAEAAHRVLSSYGSEFLATILLVSPVGNDSFGRLLSEETRMLGMRTDGLVPVHGGRSPVCSLLLERSGGLRAGVADMDLVRDMDGHMTREFILAHKPKLLTVDGNLSPDTLKVVVSEFFLFVHIHDFIKRAADNTSKFSEPTSVVKSASILPAIADNLDQLAWAPIAFVSPNLLELAHVYQQAQLLDLTSHDQWWQVLDGLGLGSKFRTDLDLLSRRYASNHDTSRGNLAFLVEKGVAQMAINLLPFFRHLVIKCGDLGVIVVMRFTGDDAAESSWSTESTHHHRRCVVSHSSTSGDIVVLQHFPAMRLSSDALVNTTGAGDSLVGALLAVLVQSPKAFHSPINLQRAIDIAQHAALLSLQSPLAVSPLLSSLHEQFSH</sequence>
<feature type="domain" description="Carbohydrate kinase PfkB" evidence="9">
    <location>
        <begin position="408"/>
        <end position="543"/>
    </location>
</feature>
<dbReference type="GO" id="GO:0016798">
    <property type="term" value="F:hydrolase activity, acting on glycosyl bonds"/>
    <property type="evidence" value="ECO:0007669"/>
    <property type="project" value="UniProtKB-KW"/>
</dbReference>
<dbReference type="GeneID" id="64635656"/>
<dbReference type="HAMAP" id="MF_01876">
    <property type="entry name" value="PsiMP_glycosidase"/>
    <property type="match status" value="1"/>
</dbReference>
<dbReference type="InterPro" id="IPR011611">
    <property type="entry name" value="PfkB_dom"/>
</dbReference>
<evidence type="ECO:0000256" key="3">
    <source>
        <dbReference type="ARBA" id="ARBA00022777"/>
    </source>
</evidence>
<reference evidence="10" key="1">
    <citation type="journal article" date="2020" name="New Phytol.">
        <title>Comparative genomics reveals dynamic genome evolution in host specialist ectomycorrhizal fungi.</title>
        <authorList>
            <person name="Lofgren L.A."/>
            <person name="Nguyen N.H."/>
            <person name="Vilgalys R."/>
            <person name="Ruytinx J."/>
            <person name="Liao H.L."/>
            <person name="Branco S."/>
            <person name="Kuo A."/>
            <person name="LaButti K."/>
            <person name="Lipzen A."/>
            <person name="Andreopoulos W."/>
            <person name="Pangilinan J."/>
            <person name="Riley R."/>
            <person name="Hundley H."/>
            <person name="Na H."/>
            <person name="Barry K."/>
            <person name="Grigoriev I.V."/>
            <person name="Stajich J.E."/>
            <person name="Kennedy P.G."/>
        </authorList>
    </citation>
    <scope>NUCLEOTIDE SEQUENCE</scope>
    <source>
        <strain evidence="10">MN1</strain>
    </source>
</reference>
<evidence type="ECO:0000256" key="2">
    <source>
        <dbReference type="ARBA" id="ARBA00022723"/>
    </source>
</evidence>
<dbReference type="GO" id="GO:0046872">
    <property type="term" value="F:metal ion binding"/>
    <property type="evidence" value="ECO:0007669"/>
    <property type="project" value="UniProtKB-KW"/>
</dbReference>
<dbReference type="OrthoDB" id="198885at2759"/>
<keyword evidence="5" id="KW-0464">Manganese</keyword>
<accession>A0A9P7JJ86</accession>
<dbReference type="GO" id="GO:0004730">
    <property type="term" value="F:pseudouridylate synthase activity"/>
    <property type="evidence" value="ECO:0007669"/>
    <property type="project" value="InterPro"/>
</dbReference>
<evidence type="ECO:0000313" key="10">
    <source>
        <dbReference type="EMBL" id="KAG1825880.1"/>
    </source>
</evidence>
<keyword evidence="2" id="KW-0479">Metal-binding</keyword>
<dbReference type="SUPFAM" id="SSF53613">
    <property type="entry name" value="Ribokinase-like"/>
    <property type="match status" value="1"/>
</dbReference>
<dbReference type="GO" id="GO:0005737">
    <property type="term" value="C:cytoplasm"/>
    <property type="evidence" value="ECO:0007669"/>
    <property type="project" value="TreeGrafter"/>
</dbReference>
<evidence type="ECO:0000259" key="9">
    <source>
        <dbReference type="Pfam" id="PF00294"/>
    </source>
</evidence>
<keyword evidence="4" id="KW-0378">Hydrolase</keyword>
<dbReference type="Proteomes" id="UP000807769">
    <property type="component" value="Unassembled WGS sequence"/>
</dbReference>
<evidence type="ECO:0000256" key="8">
    <source>
        <dbReference type="SAM" id="MobiDB-lite"/>
    </source>
</evidence>
<keyword evidence="1" id="KW-0808">Transferase</keyword>
<evidence type="ECO:0000256" key="7">
    <source>
        <dbReference type="ARBA" id="ARBA00023295"/>
    </source>
</evidence>
<dbReference type="PROSITE" id="PS00584">
    <property type="entry name" value="PFKB_KINASES_2"/>
    <property type="match status" value="1"/>
</dbReference>
<evidence type="ECO:0000313" key="11">
    <source>
        <dbReference type="Proteomes" id="UP000807769"/>
    </source>
</evidence>
<dbReference type="EMBL" id="JABBWG010000002">
    <property type="protein sequence ID" value="KAG1825880.1"/>
    <property type="molecule type" value="Genomic_DNA"/>
</dbReference>
<gene>
    <name evidence="10" type="ORF">BJ212DRAFT_1510221</name>
</gene>
<feature type="compositionally biased region" description="Basic and acidic residues" evidence="8">
    <location>
        <begin position="354"/>
        <end position="363"/>
    </location>
</feature>
<dbReference type="Gene3D" id="3.40.1790.10">
    <property type="entry name" value="Indigoidine synthase domain"/>
    <property type="match status" value="1"/>
</dbReference>
<evidence type="ECO:0000256" key="5">
    <source>
        <dbReference type="ARBA" id="ARBA00023211"/>
    </source>
</evidence>
<dbReference type="InterPro" id="IPR002173">
    <property type="entry name" value="Carboh/pur_kinase_PfkB_CS"/>
</dbReference>
<evidence type="ECO:0000256" key="4">
    <source>
        <dbReference type="ARBA" id="ARBA00022801"/>
    </source>
</evidence>
<dbReference type="Pfam" id="PF04227">
    <property type="entry name" value="Indigoidine_A"/>
    <property type="match status" value="1"/>
</dbReference>
<keyword evidence="7" id="KW-0326">Glycosidase</keyword>
<dbReference type="InterPro" id="IPR022830">
    <property type="entry name" value="Indigdn_synthA-like"/>
</dbReference>
<dbReference type="PANTHER" id="PTHR42909">
    <property type="entry name" value="ZGC:136858"/>
    <property type="match status" value="1"/>
</dbReference>
<dbReference type="SUPFAM" id="SSF110581">
    <property type="entry name" value="Indigoidine synthase A-like"/>
    <property type="match status" value="1"/>
</dbReference>
<dbReference type="InterPro" id="IPR007342">
    <property type="entry name" value="PsuG"/>
</dbReference>
<keyword evidence="3" id="KW-0418">Kinase</keyword>
<feature type="region of interest" description="Disordered" evidence="8">
    <location>
        <begin position="352"/>
        <end position="379"/>
    </location>
</feature>
<dbReference type="AlphaFoldDB" id="A0A9P7JJ86"/>
<dbReference type="Pfam" id="PF00294">
    <property type="entry name" value="PfkB"/>
    <property type="match status" value="2"/>
</dbReference>
<dbReference type="InterPro" id="IPR029056">
    <property type="entry name" value="Ribokinase-like"/>
</dbReference>